<name>A0ABX1W0E7_9SPHI</name>
<dbReference type="InterPro" id="IPR003738">
    <property type="entry name" value="SRAP"/>
</dbReference>
<keyword evidence="2" id="KW-1185">Reference proteome</keyword>
<protein>
    <recommendedName>
        <fullName evidence="3">Abasic site processing protein</fullName>
    </recommendedName>
</protein>
<dbReference type="Gene3D" id="3.90.1680.10">
    <property type="entry name" value="SOS response associated peptidase-like"/>
    <property type="match status" value="1"/>
</dbReference>
<evidence type="ECO:0000313" key="1">
    <source>
        <dbReference type="EMBL" id="NNU33686.1"/>
    </source>
</evidence>
<accession>A0ABX1W0E7</accession>
<gene>
    <name evidence="1" type="ORF">HK413_05160</name>
</gene>
<dbReference type="Pfam" id="PF02586">
    <property type="entry name" value="SRAP"/>
    <property type="match status" value="1"/>
</dbReference>
<proteinExistence type="predicted"/>
<dbReference type="Proteomes" id="UP000566071">
    <property type="component" value="Unassembled WGS sequence"/>
</dbReference>
<dbReference type="EMBL" id="JABFCR010000017">
    <property type="protein sequence ID" value="NNU33686.1"/>
    <property type="molecule type" value="Genomic_DNA"/>
</dbReference>
<organism evidence="1 2">
    <name type="scientific">Mucilaginibacter humi</name>
    <dbReference type="NCBI Taxonomy" id="2732510"/>
    <lineage>
        <taxon>Bacteria</taxon>
        <taxon>Pseudomonadati</taxon>
        <taxon>Bacteroidota</taxon>
        <taxon>Sphingobacteriia</taxon>
        <taxon>Sphingobacteriales</taxon>
        <taxon>Sphingobacteriaceae</taxon>
        <taxon>Mucilaginibacter</taxon>
    </lineage>
</organism>
<sequence>MTSYSEDRKERTGIERDDQIPLPVGVKGQEYFWFPGLYNEWFDPETGKWVTTVAFGVTQANEVMKQIHNSKLRMPSILTDDLAWEWMMTQPTEGKLTPANEARLSEIALTQIPSRLLETCTIDKDYRLSGEAKPADYPELAPLDMTFIDTEQLAFDNWRLQTV</sequence>
<evidence type="ECO:0000313" key="2">
    <source>
        <dbReference type="Proteomes" id="UP000566071"/>
    </source>
</evidence>
<evidence type="ECO:0008006" key="3">
    <source>
        <dbReference type="Google" id="ProtNLM"/>
    </source>
</evidence>
<reference evidence="1 2" key="1">
    <citation type="submission" date="2020-05" db="EMBL/GenBank/DDBJ databases">
        <authorList>
            <person name="Khan S.A."/>
            <person name="Jeon C.O."/>
            <person name="Chun B.H."/>
        </authorList>
    </citation>
    <scope>NUCLEOTIDE SEQUENCE [LARGE SCALE GENOMIC DNA]</scope>
    <source>
        <strain evidence="1 2">S1162</strain>
    </source>
</reference>
<dbReference type="InterPro" id="IPR036590">
    <property type="entry name" value="SRAP-like"/>
</dbReference>
<comment type="caution">
    <text evidence="1">The sequence shown here is derived from an EMBL/GenBank/DDBJ whole genome shotgun (WGS) entry which is preliminary data.</text>
</comment>
<dbReference type="SUPFAM" id="SSF143081">
    <property type="entry name" value="BB1717-like"/>
    <property type="match status" value="1"/>
</dbReference>